<organism evidence="2 3">
    <name type="scientific">Marchantia polymorpha subsp. ruderalis</name>
    <dbReference type="NCBI Taxonomy" id="1480154"/>
    <lineage>
        <taxon>Eukaryota</taxon>
        <taxon>Viridiplantae</taxon>
        <taxon>Streptophyta</taxon>
        <taxon>Embryophyta</taxon>
        <taxon>Marchantiophyta</taxon>
        <taxon>Marchantiopsida</taxon>
        <taxon>Marchantiidae</taxon>
        <taxon>Marchantiales</taxon>
        <taxon>Marchantiaceae</taxon>
        <taxon>Marchantia</taxon>
    </lineage>
</organism>
<dbReference type="EMBL" id="LVLJ01001566">
    <property type="protein sequence ID" value="OAE28955.1"/>
    <property type="molecule type" value="Genomic_DNA"/>
</dbReference>
<dbReference type="InterPro" id="IPR009856">
    <property type="entry name" value="Lir1"/>
</dbReference>
<evidence type="ECO:0000313" key="2">
    <source>
        <dbReference type="EMBL" id="OAE28955.1"/>
    </source>
</evidence>
<dbReference type="PANTHER" id="PTHR36762">
    <property type="entry name" value="LIGHT-REGULATED PROTEIN 1, CHLOROPLASTIC"/>
    <property type="match status" value="1"/>
</dbReference>
<feature type="region of interest" description="Disordered" evidence="1">
    <location>
        <begin position="18"/>
        <end position="39"/>
    </location>
</feature>
<dbReference type="Proteomes" id="UP000077202">
    <property type="component" value="Unassembled WGS sequence"/>
</dbReference>
<dbReference type="GO" id="GO:0009507">
    <property type="term" value="C:chloroplast"/>
    <property type="evidence" value="ECO:0007669"/>
    <property type="project" value="InterPro"/>
</dbReference>
<comment type="caution">
    <text evidence="2">The sequence shown here is derived from an EMBL/GenBank/DDBJ whole genome shotgun (WGS) entry which is preliminary data.</text>
</comment>
<keyword evidence="3" id="KW-1185">Reference proteome</keyword>
<evidence type="ECO:0008006" key="4">
    <source>
        <dbReference type="Google" id="ProtNLM"/>
    </source>
</evidence>
<gene>
    <name evidence="2" type="ORF">AXG93_2960s1340</name>
</gene>
<accession>A0A176W967</accession>
<evidence type="ECO:0000256" key="1">
    <source>
        <dbReference type="SAM" id="MobiDB-lite"/>
    </source>
</evidence>
<proteinExistence type="predicted"/>
<name>A0A176W967_MARPO</name>
<sequence>MASICVGRRGDPPFPTCQIQVDLTPASDPTRTRDGNQRTERASTAVLLEIANLEFGKKLIPRSSDLLVGRCNLQPCRSCAETPRSEGMYLGLTFFGCVEVCDLVSGSRDFDVALLVCAAAASPSIAAPKHGVSTRRTSLAHVRANTRFPTLKVQAQPAEQELTFNYEGQKTTVFPAEACDELGEEYCGMEGVGKEVKPKAQAISEEKPSSEAGVDREYEEYKGDKTVFPGEACDELGGEFCDPEYQKDVFPEKK</sequence>
<dbReference type="AlphaFoldDB" id="A0A176W967"/>
<dbReference type="Pfam" id="PF07207">
    <property type="entry name" value="Lir1"/>
    <property type="match status" value="1"/>
</dbReference>
<protein>
    <recommendedName>
        <fullName evidence="4">Light-regulated protein</fullName>
    </recommendedName>
</protein>
<reference evidence="2" key="1">
    <citation type="submission" date="2016-03" db="EMBL/GenBank/DDBJ databases">
        <title>Mechanisms controlling the formation of the plant cell surface in tip-growing cells are functionally conserved among land plants.</title>
        <authorList>
            <person name="Honkanen S."/>
            <person name="Jones V.A."/>
            <person name="Morieri G."/>
            <person name="Champion C."/>
            <person name="Hetherington A.J."/>
            <person name="Kelly S."/>
            <person name="Saint-Marcoux D."/>
            <person name="Proust H."/>
            <person name="Prescott H."/>
            <person name="Dolan L."/>
        </authorList>
    </citation>
    <scope>NUCLEOTIDE SEQUENCE [LARGE SCALE GENOMIC DNA]</scope>
    <source>
        <tissue evidence="2">Whole gametophyte</tissue>
    </source>
</reference>
<feature type="compositionally biased region" description="Basic and acidic residues" evidence="1">
    <location>
        <begin position="30"/>
        <end position="39"/>
    </location>
</feature>
<evidence type="ECO:0000313" key="3">
    <source>
        <dbReference type="Proteomes" id="UP000077202"/>
    </source>
</evidence>
<dbReference type="PANTHER" id="PTHR36762:SF2">
    <property type="entry name" value="LIGHT-REGULATED PROTEIN 1, CHLOROPLASTIC"/>
    <property type="match status" value="1"/>
</dbReference>
<feature type="region of interest" description="Disordered" evidence="1">
    <location>
        <begin position="198"/>
        <end position="221"/>
    </location>
</feature>